<evidence type="ECO:0000256" key="8">
    <source>
        <dbReference type="SAM" id="Phobius"/>
    </source>
</evidence>
<keyword evidence="8" id="KW-0812">Transmembrane</keyword>
<feature type="region of interest" description="Disordered" evidence="7">
    <location>
        <begin position="1"/>
        <end position="60"/>
    </location>
</feature>
<dbReference type="Pfam" id="PF13616">
    <property type="entry name" value="Rotamase_3"/>
    <property type="match status" value="1"/>
</dbReference>
<comment type="caution">
    <text evidence="10">The sequence shown here is derived from an EMBL/GenBank/DDBJ whole genome shotgun (WGS) entry which is preliminary data.</text>
</comment>
<feature type="transmembrane region" description="Helical" evidence="8">
    <location>
        <begin position="87"/>
        <end position="104"/>
    </location>
</feature>
<gene>
    <name evidence="10" type="ORF">J2T15_004143</name>
</gene>
<evidence type="ECO:0000313" key="10">
    <source>
        <dbReference type="EMBL" id="MDQ0114687.1"/>
    </source>
</evidence>
<proteinExistence type="predicted"/>
<name>A0ABT9U613_PAEHA</name>
<dbReference type="InterPro" id="IPR046357">
    <property type="entry name" value="PPIase_dom_sf"/>
</dbReference>
<keyword evidence="8" id="KW-0472">Membrane</keyword>
<dbReference type="SUPFAM" id="SSF109998">
    <property type="entry name" value="Triger factor/SurA peptide-binding domain-like"/>
    <property type="match status" value="1"/>
</dbReference>
<dbReference type="EC" id="5.2.1.8" evidence="2"/>
<evidence type="ECO:0000259" key="9">
    <source>
        <dbReference type="PROSITE" id="PS50198"/>
    </source>
</evidence>
<feature type="domain" description="PpiC" evidence="9">
    <location>
        <begin position="237"/>
        <end position="327"/>
    </location>
</feature>
<dbReference type="InterPro" id="IPR050245">
    <property type="entry name" value="PrsA_foldase"/>
</dbReference>
<dbReference type="PANTHER" id="PTHR47245:SF1">
    <property type="entry name" value="FOLDASE PROTEIN PRSA"/>
    <property type="match status" value="1"/>
</dbReference>
<reference evidence="10 11" key="1">
    <citation type="submission" date="2023-07" db="EMBL/GenBank/DDBJ databases">
        <title>Sorghum-associated microbial communities from plants grown in Nebraska, USA.</title>
        <authorList>
            <person name="Schachtman D."/>
        </authorList>
    </citation>
    <scope>NUCLEOTIDE SEQUENCE [LARGE SCALE GENOMIC DNA]</scope>
    <source>
        <strain evidence="10 11">CC482</strain>
    </source>
</reference>
<dbReference type="Pfam" id="PF13624">
    <property type="entry name" value="SurA_N_3"/>
    <property type="match status" value="1"/>
</dbReference>
<keyword evidence="5 6" id="KW-0413">Isomerase</keyword>
<dbReference type="Gene3D" id="1.10.4030.10">
    <property type="entry name" value="Porin chaperone SurA, peptide-binding domain"/>
    <property type="match status" value="1"/>
</dbReference>
<keyword evidence="11" id="KW-1185">Reference proteome</keyword>
<evidence type="ECO:0000256" key="7">
    <source>
        <dbReference type="SAM" id="MobiDB-lite"/>
    </source>
</evidence>
<keyword evidence="4 6" id="KW-0697">Rotamase</keyword>
<dbReference type="PANTHER" id="PTHR47245">
    <property type="entry name" value="PEPTIDYLPROLYL ISOMERASE"/>
    <property type="match status" value="1"/>
</dbReference>
<protein>
    <recommendedName>
        <fullName evidence="2">peptidylprolyl isomerase</fullName>
        <ecNumber evidence="2">5.2.1.8</ecNumber>
    </recommendedName>
</protein>
<dbReference type="InterPro" id="IPR000297">
    <property type="entry name" value="PPIase_PpiC"/>
</dbReference>
<keyword evidence="8" id="KW-1133">Transmembrane helix</keyword>
<dbReference type="InterPro" id="IPR027304">
    <property type="entry name" value="Trigger_fact/SurA_dom_sf"/>
</dbReference>
<dbReference type="GO" id="GO:0003755">
    <property type="term" value="F:peptidyl-prolyl cis-trans isomerase activity"/>
    <property type="evidence" value="ECO:0007669"/>
    <property type="project" value="UniProtKB-EC"/>
</dbReference>
<evidence type="ECO:0000256" key="5">
    <source>
        <dbReference type="ARBA" id="ARBA00023235"/>
    </source>
</evidence>
<evidence type="ECO:0000256" key="1">
    <source>
        <dbReference type="ARBA" id="ARBA00000971"/>
    </source>
</evidence>
<keyword evidence="3" id="KW-0732">Signal</keyword>
<feature type="compositionally biased region" description="Basic and acidic residues" evidence="7">
    <location>
        <begin position="7"/>
        <end position="22"/>
    </location>
</feature>
<dbReference type="Gene3D" id="3.10.50.40">
    <property type="match status" value="1"/>
</dbReference>
<dbReference type="RefSeq" id="WP_307206070.1">
    <property type="nucleotide sequence ID" value="NZ_JAUSSU010000008.1"/>
</dbReference>
<dbReference type="SUPFAM" id="SSF54534">
    <property type="entry name" value="FKBP-like"/>
    <property type="match status" value="1"/>
</dbReference>
<evidence type="ECO:0000256" key="2">
    <source>
        <dbReference type="ARBA" id="ARBA00013194"/>
    </source>
</evidence>
<feature type="compositionally biased region" description="Acidic residues" evidence="7">
    <location>
        <begin position="29"/>
        <end position="44"/>
    </location>
</feature>
<dbReference type="Proteomes" id="UP001229346">
    <property type="component" value="Unassembled WGS sequence"/>
</dbReference>
<organism evidence="10 11">
    <name type="scientific">Paenibacillus harenae</name>
    <dbReference type="NCBI Taxonomy" id="306543"/>
    <lineage>
        <taxon>Bacteria</taxon>
        <taxon>Bacillati</taxon>
        <taxon>Bacillota</taxon>
        <taxon>Bacilli</taxon>
        <taxon>Bacillales</taxon>
        <taxon>Paenibacillaceae</taxon>
        <taxon>Paenibacillus</taxon>
    </lineage>
</organism>
<comment type="catalytic activity">
    <reaction evidence="1">
        <text>[protein]-peptidylproline (omega=180) = [protein]-peptidylproline (omega=0)</text>
        <dbReference type="Rhea" id="RHEA:16237"/>
        <dbReference type="Rhea" id="RHEA-COMP:10747"/>
        <dbReference type="Rhea" id="RHEA-COMP:10748"/>
        <dbReference type="ChEBI" id="CHEBI:83833"/>
        <dbReference type="ChEBI" id="CHEBI:83834"/>
        <dbReference type="EC" id="5.2.1.8"/>
    </reaction>
</comment>
<evidence type="ECO:0000256" key="4">
    <source>
        <dbReference type="ARBA" id="ARBA00023110"/>
    </source>
</evidence>
<evidence type="ECO:0000256" key="6">
    <source>
        <dbReference type="PROSITE-ProRule" id="PRU00278"/>
    </source>
</evidence>
<evidence type="ECO:0000313" key="11">
    <source>
        <dbReference type="Proteomes" id="UP001229346"/>
    </source>
</evidence>
<dbReference type="PROSITE" id="PS50198">
    <property type="entry name" value="PPIC_PPIASE_2"/>
    <property type="match status" value="1"/>
</dbReference>
<sequence>MNNNESQSKKDEEKATAAKEEQLTQQNEQQDELFEQAEGQDDIDLEKVAEEAYEADAEQQAAAAAEALPLNAAGPVSDAPKAGGSKGWMIVSAVLAVALVIVLIKPPFGSTGGAVASVNGQDIPQSKLYDALVDAGGPSTLNNLITEELIQQEADAAGVKVTDDEVTAEIDKIKASFETPEQFTSTLSQYGMTEESLTRDTKFQLTVSKILEPKTDVTDEEISQYFEANKDTFTETPTTVRASHILVATQEEADAILAQLKGGADFAAIAKEKSTDTASAANGGDLDFFKKADMDPAFGEAAFTLKVGELSGVVQSSFGFHIIKKTDEKLGTYPTLDEKKEEIRKTLVAQEAGGLSEAWLTEIREKAKITNTMPTPTPAPAADTGAVQ</sequence>
<accession>A0ABT9U613</accession>
<dbReference type="EMBL" id="JAUSSU010000008">
    <property type="protein sequence ID" value="MDQ0114687.1"/>
    <property type="molecule type" value="Genomic_DNA"/>
</dbReference>
<evidence type="ECO:0000256" key="3">
    <source>
        <dbReference type="ARBA" id="ARBA00022729"/>
    </source>
</evidence>